<keyword evidence="1" id="KW-0732">Signal</keyword>
<organism evidence="3 4">
    <name type="scientific">Actinoplanes teichomyceticus</name>
    <dbReference type="NCBI Taxonomy" id="1867"/>
    <lineage>
        <taxon>Bacteria</taxon>
        <taxon>Bacillati</taxon>
        <taxon>Actinomycetota</taxon>
        <taxon>Actinomycetes</taxon>
        <taxon>Micromonosporales</taxon>
        <taxon>Micromonosporaceae</taxon>
        <taxon>Actinoplanes</taxon>
    </lineage>
</organism>
<dbReference type="AlphaFoldDB" id="A0A561VLU4"/>
<dbReference type="Gene3D" id="1.20.1260.10">
    <property type="match status" value="2"/>
</dbReference>
<feature type="domain" description="Rubrerythrin diiron-binding" evidence="2">
    <location>
        <begin position="133"/>
        <end position="186"/>
    </location>
</feature>
<dbReference type="EMBL" id="VIWY01000005">
    <property type="protein sequence ID" value="TWG12567.1"/>
    <property type="molecule type" value="Genomic_DNA"/>
</dbReference>
<dbReference type="GO" id="GO:0046872">
    <property type="term" value="F:metal ion binding"/>
    <property type="evidence" value="ECO:0007669"/>
    <property type="project" value="InterPro"/>
</dbReference>
<evidence type="ECO:0000259" key="2">
    <source>
        <dbReference type="Pfam" id="PF02915"/>
    </source>
</evidence>
<evidence type="ECO:0000256" key="1">
    <source>
        <dbReference type="SAM" id="SignalP"/>
    </source>
</evidence>
<dbReference type="InterPro" id="IPR052753">
    <property type="entry name" value="Rbr2/Nigerythrin"/>
</dbReference>
<evidence type="ECO:0000313" key="3">
    <source>
        <dbReference type="EMBL" id="TWG12567.1"/>
    </source>
</evidence>
<accession>A0A561VLU4</accession>
<sequence>MRARAALGVGLAAVMAVAGPAATYAGGSTPEPAGIDPATRADAVAAMHGHAYAYAACSAYAAQAGSPTVARLFRQTARQERYEHFAELARLTGLVRSDVDTLTEAIAGERHEATVMYPAFARQARRDGCTAAQENLRTAVAGERTEATATSPAYRDRAVRRGDAVAARLFDELARDEAKHAGRFTDALHGR</sequence>
<dbReference type="GO" id="GO:0016491">
    <property type="term" value="F:oxidoreductase activity"/>
    <property type="evidence" value="ECO:0007669"/>
    <property type="project" value="InterPro"/>
</dbReference>
<dbReference type="PANTHER" id="PTHR33746:SF4">
    <property type="entry name" value="RUBRERYTHRIN"/>
    <property type="match status" value="1"/>
</dbReference>
<name>A0A561VLU4_ACTTI</name>
<dbReference type="Pfam" id="PF02915">
    <property type="entry name" value="Rubrerythrin"/>
    <property type="match status" value="1"/>
</dbReference>
<gene>
    <name evidence="3" type="ORF">FHX34_105434</name>
</gene>
<proteinExistence type="predicted"/>
<feature type="chain" id="PRO_5039500416" evidence="1">
    <location>
        <begin position="19"/>
        <end position="191"/>
    </location>
</feature>
<dbReference type="SUPFAM" id="SSF47240">
    <property type="entry name" value="Ferritin-like"/>
    <property type="match status" value="2"/>
</dbReference>
<feature type="signal peptide" evidence="1">
    <location>
        <begin position="1"/>
        <end position="18"/>
    </location>
</feature>
<keyword evidence="4" id="KW-1185">Reference proteome</keyword>
<dbReference type="PANTHER" id="PTHR33746">
    <property type="entry name" value="RUBRERYTHRIN"/>
    <property type="match status" value="1"/>
</dbReference>
<evidence type="ECO:0000313" key="4">
    <source>
        <dbReference type="Proteomes" id="UP000320239"/>
    </source>
</evidence>
<dbReference type="RefSeq" id="WP_203723677.1">
    <property type="nucleotide sequence ID" value="NZ_BOMX01000095.1"/>
</dbReference>
<comment type="caution">
    <text evidence="3">The sequence shown here is derived from an EMBL/GenBank/DDBJ whole genome shotgun (WGS) entry which is preliminary data.</text>
</comment>
<protein>
    <submittedName>
        <fullName evidence="3">Rubrerythrin</fullName>
    </submittedName>
</protein>
<dbReference type="InterPro" id="IPR009078">
    <property type="entry name" value="Ferritin-like_SF"/>
</dbReference>
<dbReference type="Proteomes" id="UP000320239">
    <property type="component" value="Unassembled WGS sequence"/>
</dbReference>
<dbReference type="InterPro" id="IPR003251">
    <property type="entry name" value="Rr_diiron-bd_dom"/>
</dbReference>
<reference evidence="3 4" key="1">
    <citation type="submission" date="2019-06" db="EMBL/GenBank/DDBJ databases">
        <title>Sequencing the genomes of 1000 actinobacteria strains.</title>
        <authorList>
            <person name="Klenk H.-P."/>
        </authorList>
    </citation>
    <scope>NUCLEOTIDE SEQUENCE [LARGE SCALE GENOMIC DNA]</scope>
    <source>
        <strain evidence="3 4">DSM 43866</strain>
    </source>
</reference>
<dbReference type="InterPro" id="IPR012347">
    <property type="entry name" value="Ferritin-like"/>
</dbReference>